<evidence type="ECO:0000313" key="10">
    <source>
        <dbReference type="Proteomes" id="UP000199251"/>
    </source>
</evidence>
<evidence type="ECO:0000313" key="9">
    <source>
        <dbReference type="EMBL" id="CQD08562.1"/>
    </source>
</evidence>
<dbReference type="InterPro" id="IPR036390">
    <property type="entry name" value="WH_DNA-bd_sf"/>
</dbReference>
<evidence type="ECO:0000256" key="5">
    <source>
        <dbReference type="ARBA" id="ARBA00023163"/>
    </source>
</evidence>
<dbReference type="GO" id="GO:0003677">
    <property type="term" value="F:DNA binding"/>
    <property type="evidence" value="ECO:0007669"/>
    <property type="project" value="UniProtKB-KW"/>
</dbReference>
<dbReference type="FunFam" id="1.10.10.10:FF:000001">
    <property type="entry name" value="LysR family transcriptional regulator"/>
    <property type="match status" value="1"/>
</dbReference>
<evidence type="ECO:0000256" key="6">
    <source>
        <dbReference type="ARBA" id="ARBA00040885"/>
    </source>
</evidence>
<keyword evidence="4" id="KW-0010">Activator</keyword>
<accession>A0A0E4GWV6</accession>
<dbReference type="EMBL" id="CTEE01000001">
    <property type="protein sequence ID" value="CQD08562.1"/>
    <property type="molecule type" value="Genomic_DNA"/>
</dbReference>
<dbReference type="OrthoDB" id="3176554at2"/>
<dbReference type="GO" id="GO:0003700">
    <property type="term" value="F:DNA-binding transcription factor activity"/>
    <property type="evidence" value="ECO:0007669"/>
    <property type="project" value="InterPro"/>
</dbReference>
<keyword evidence="5" id="KW-0804">Transcription</keyword>
<dbReference type="PROSITE" id="PS50931">
    <property type="entry name" value="HTH_LYSR"/>
    <property type="match status" value="1"/>
</dbReference>
<dbReference type="SUPFAM" id="SSF46785">
    <property type="entry name" value="Winged helix' DNA-binding domain"/>
    <property type="match status" value="1"/>
</dbReference>
<sequence>MELRQLEAFVAVATELHFGRAAQKLHVGQPTVSELVQRLEREMGAPLLTRTTRRVAVTSAGNELLGRAKVILDEVAAAAAAVRRLTQGDAGTVRLGITPTVAPVLAPHLATALQADVPEVELDVRRMWLTDLDRAVAEGRVDVAITCGLVPDRPGVVGEVFCGERLLVGLRADHRLATRDAVALADLAGETLGIHSETLFPAWALAQRQALEAAVVSPPTVELADFDLSAGRWTAQPDVGWILKTASIVGAEVTDTIRPVIPSQFVPYTLQWNPARAPTAAISRFVHLALTADVPSGWVTQPDHLRHDPD</sequence>
<dbReference type="RefSeq" id="WP_090600819.1">
    <property type="nucleotide sequence ID" value="NZ_CTEE01000001.1"/>
</dbReference>
<keyword evidence="2" id="KW-0805">Transcription regulation</keyword>
<dbReference type="AlphaFoldDB" id="A0A0E4GWV6"/>
<protein>
    <recommendedName>
        <fullName evidence="6">Probable hydrogen peroxide-inducible genes activator</fullName>
    </recommendedName>
</protein>
<dbReference type="InterPro" id="IPR036388">
    <property type="entry name" value="WH-like_DNA-bd_sf"/>
</dbReference>
<dbReference type="PANTHER" id="PTHR30346:SF17">
    <property type="entry name" value="LYSR FAMILY TRANSCRIPTIONAL REGULATOR"/>
    <property type="match status" value="1"/>
</dbReference>
<dbReference type="Proteomes" id="UP000199251">
    <property type="component" value="Unassembled WGS sequence"/>
</dbReference>
<evidence type="ECO:0000256" key="2">
    <source>
        <dbReference type="ARBA" id="ARBA00023015"/>
    </source>
</evidence>
<organism evidence="9 10">
    <name type="scientific">Mycobacterium lentiflavum</name>
    <dbReference type="NCBI Taxonomy" id="141349"/>
    <lineage>
        <taxon>Bacteria</taxon>
        <taxon>Bacillati</taxon>
        <taxon>Actinomycetota</taxon>
        <taxon>Actinomycetes</taxon>
        <taxon>Mycobacteriales</taxon>
        <taxon>Mycobacteriaceae</taxon>
        <taxon>Mycobacterium</taxon>
        <taxon>Mycobacterium simiae complex</taxon>
    </lineage>
</organism>
<dbReference type="GO" id="GO:0032993">
    <property type="term" value="C:protein-DNA complex"/>
    <property type="evidence" value="ECO:0007669"/>
    <property type="project" value="TreeGrafter"/>
</dbReference>
<proteinExistence type="inferred from homology"/>
<reference evidence="9 10" key="1">
    <citation type="submission" date="2015-03" db="EMBL/GenBank/DDBJ databases">
        <authorList>
            <person name="Urmite Genomes"/>
        </authorList>
    </citation>
    <scope>NUCLEOTIDE SEQUENCE [LARGE SCALE GENOMIC DNA]</scope>
    <source>
        <strain evidence="9 10">CSUR P1491</strain>
    </source>
</reference>
<dbReference type="InterPro" id="IPR000847">
    <property type="entry name" value="LysR_HTH_N"/>
</dbReference>
<dbReference type="PRINTS" id="PR00039">
    <property type="entry name" value="HTHLYSR"/>
</dbReference>
<dbReference type="Pfam" id="PF03466">
    <property type="entry name" value="LysR_substrate"/>
    <property type="match status" value="1"/>
</dbReference>
<dbReference type="Gene3D" id="1.10.10.10">
    <property type="entry name" value="Winged helix-like DNA-binding domain superfamily/Winged helix DNA-binding domain"/>
    <property type="match status" value="1"/>
</dbReference>
<evidence type="ECO:0000259" key="8">
    <source>
        <dbReference type="PROSITE" id="PS50931"/>
    </source>
</evidence>
<comment type="function">
    <text evidence="7">Required for the induction the katG gene for catalase. Involved in the response to hydrogen peroxide.</text>
</comment>
<dbReference type="SUPFAM" id="SSF53850">
    <property type="entry name" value="Periplasmic binding protein-like II"/>
    <property type="match status" value="1"/>
</dbReference>
<dbReference type="STRING" id="141349.BN1232_01539"/>
<gene>
    <name evidence="9" type="ORF">BN1232_01539</name>
</gene>
<feature type="domain" description="HTH lysR-type" evidence="8">
    <location>
        <begin position="1"/>
        <end position="58"/>
    </location>
</feature>
<dbReference type="InterPro" id="IPR005119">
    <property type="entry name" value="LysR_subst-bd"/>
</dbReference>
<evidence type="ECO:0000256" key="3">
    <source>
        <dbReference type="ARBA" id="ARBA00023125"/>
    </source>
</evidence>
<name>A0A0E4GWV6_MYCLN</name>
<evidence type="ECO:0000256" key="4">
    <source>
        <dbReference type="ARBA" id="ARBA00023159"/>
    </source>
</evidence>
<dbReference type="Pfam" id="PF00126">
    <property type="entry name" value="HTH_1"/>
    <property type="match status" value="1"/>
</dbReference>
<dbReference type="PANTHER" id="PTHR30346">
    <property type="entry name" value="TRANSCRIPTIONAL DUAL REGULATOR HCAR-RELATED"/>
    <property type="match status" value="1"/>
</dbReference>
<comment type="similarity">
    <text evidence="1">Belongs to the LysR transcriptional regulatory family.</text>
</comment>
<evidence type="ECO:0000256" key="1">
    <source>
        <dbReference type="ARBA" id="ARBA00009437"/>
    </source>
</evidence>
<dbReference type="Gene3D" id="3.40.190.10">
    <property type="entry name" value="Periplasmic binding protein-like II"/>
    <property type="match status" value="2"/>
</dbReference>
<keyword evidence="3" id="KW-0238">DNA-binding</keyword>
<evidence type="ECO:0000256" key="7">
    <source>
        <dbReference type="ARBA" id="ARBA00056658"/>
    </source>
</evidence>